<evidence type="ECO:0000256" key="2">
    <source>
        <dbReference type="ARBA" id="ARBA00022801"/>
    </source>
</evidence>
<dbReference type="Gene3D" id="3.40.50.300">
    <property type="entry name" value="P-loop containing nucleotide triphosphate hydrolases"/>
    <property type="match status" value="2"/>
</dbReference>
<dbReference type="SMART" id="SM00487">
    <property type="entry name" value="DEXDc"/>
    <property type="match status" value="1"/>
</dbReference>
<dbReference type="InterPro" id="IPR048333">
    <property type="entry name" value="HA2_WH"/>
</dbReference>
<dbReference type="InterPro" id="IPR011545">
    <property type="entry name" value="DEAD/DEAH_box_helicase_dom"/>
</dbReference>
<dbReference type="GO" id="GO:0005524">
    <property type="term" value="F:ATP binding"/>
    <property type="evidence" value="ECO:0007669"/>
    <property type="project" value="UniProtKB-KW"/>
</dbReference>
<feature type="domain" description="Helicase ATP-binding" evidence="5">
    <location>
        <begin position="14"/>
        <end position="177"/>
    </location>
</feature>
<comment type="caution">
    <text evidence="7">The sequence shown here is derived from an EMBL/GenBank/DDBJ whole genome shotgun (WGS) entry which is preliminary data.</text>
</comment>
<sequence>MKHLPVDDVIGEVVGALQKHAGVVIEAPPGAGKSTRVPPALLDAGLAGGRQIVMLEPRRVAARATARRIAQERGATLGGEVGYQVRFDRRAGPDTRLLVITEGILTRWLQRDPLLDEVGVVILDEFHERSVHSDLAIAFLREVQQVREDLKIVVMSATIDTAPIADFLSVPVVKSRGRTFPVQIDYLDHPPEDRVEFEAARAARRHVGSEADDGGDILIFLPGQAEIHRCLSALERWAPDEGIRCFPLYSALPNREQDRALEPGGPRRIICSTNIAETSLTIEAVTLVIDSGKVRTMRSSPASGLDELMLEHVSLASANQRAGRAGRVRPGRALRLWTRAFEHRMAPYDDAELQRVELSPVVQEVVAWSGADPREFNWFEPPPEVALGQAIDLLRQLGAMEPDDFRLSDLGRRLLDLPLHPRLGRMLIEGERRGTSAKACAMAAILSERDFVTSVAPDAPAAASDVLLRAELLEDAARGSGAAARRVGVRVHQGGARRVAEVRDQLLKAAGVDPRKDSGDEEDALRTLLSAYPDRIAFRREEGAGRFVMVGGEALALARESVVREAPVVVAASIGGRTRARDAVGGVQSRGLIRMASTVEMAWLEDAFPERFEERVVVDFDGERQRVMAERQRLFDGIALERQVASVAEHADPSEVTACLLEHALDDVVAAFGLNTDEAQFLLRWECARLWFPEADFPQLMLDARRGDSEQPIWQQVCWGKRTFGQLRGIGLCGQLGAYLNREQRRLLDEELPPRLEVPSGSHIRLDYSLDAPPVLAVRIQEVFGWRDSPRIARGQVAVLLHLLAPNYRPQQVTDDLAGFWERTYPEVRKELRARYAKHPWPEDPLSARAIRK</sequence>
<dbReference type="NCBIfam" id="TIGR01970">
    <property type="entry name" value="DEAH_box_HrpB"/>
    <property type="match status" value="1"/>
</dbReference>
<dbReference type="FunFam" id="3.40.50.300:FF:002125">
    <property type="entry name" value="ATP-dependent helicase HrpB"/>
    <property type="match status" value="1"/>
</dbReference>
<dbReference type="CDD" id="cd18791">
    <property type="entry name" value="SF2_C_RHA"/>
    <property type="match status" value="1"/>
</dbReference>
<keyword evidence="4" id="KW-0067">ATP-binding</keyword>
<dbReference type="SUPFAM" id="SSF52540">
    <property type="entry name" value="P-loop containing nucleoside triphosphate hydrolases"/>
    <property type="match status" value="1"/>
</dbReference>
<protein>
    <submittedName>
        <fullName evidence="7">ATP-dependent helicase HrpB</fullName>
    </submittedName>
</protein>
<evidence type="ECO:0000256" key="1">
    <source>
        <dbReference type="ARBA" id="ARBA00022741"/>
    </source>
</evidence>
<evidence type="ECO:0000259" key="6">
    <source>
        <dbReference type="PROSITE" id="PS51194"/>
    </source>
</evidence>
<dbReference type="Pfam" id="PF00270">
    <property type="entry name" value="DEAD"/>
    <property type="match status" value="1"/>
</dbReference>
<dbReference type="SMART" id="SM00847">
    <property type="entry name" value="HA2"/>
    <property type="match status" value="1"/>
</dbReference>
<dbReference type="GO" id="GO:0003676">
    <property type="term" value="F:nucleic acid binding"/>
    <property type="evidence" value="ECO:0007669"/>
    <property type="project" value="InterPro"/>
</dbReference>
<keyword evidence="3 7" id="KW-0347">Helicase</keyword>
<dbReference type="Pfam" id="PF04408">
    <property type="entry name" value="WHD_HA2"/>
    <property type="match status" value="1"/>
</dbReference>
<dbReference type="PANTHER" id="PTHR43519">
    <property type="entry name" value="ATP-DEPENDENT RNA HELICASE HRPB"/>
    <property type="match status" value="1"/>
</dbReference>
<dbReference type="RefSeq" id="WP_146979300.1">
    <property type="nucleotide sequence ID" value="NZ_VOSM01000001.1"/>
</dbReference>
<dbReference type="Gene3D" id="1.20.120.1080">
    <property type="match status" value="1"/>
</dbReference>
<evidence type="ECO:0000313" key="7">
    <source>
        <dbReference type="EMBL" id="TXD38861.1"/>
    </source>
</evidence>
<accession>A0A5C6XBS6</accession>
<dbReference type="Pfam" id="PF00271">
    <property type="entry name" value="Helicase_C"/>
    <property type="match status" value="1"/>
</dbReference>
<evidence type="ECO:0000256" key="3">
    <source>
        <dbReference type="ARBA" id="ARBA00022806"/>
    </source>
</evidence>
<dbReference type="CDD" id="cd17990">
    <property type="entry name" value="DEXHc_HrpB"/>
    <property type="match status" value="1"/>
</dbReference>
<dbReference type="InterPro" id="IPR001650">
    <property type="entry name" value="Helicase_C-like"/>
</dbReference>
<dbReference type="PANTHER" id="PTHR43519:SF1">
    <property type="entry name" value="ATP-DEPENDENT RNA HELICASE HRPB"/>
    <property type="match status" value="1"/>
</dbReference>
<dbReference type="PIRSF" id="PIRSF005496">
    <property type="entry name" value="ATP_hel_hrpB"/>
    <property type="match status" value="1"/>
</dbReference>
<dbReference type="InterPro" id="IPR013689">
    <property type="entry name" value="RNA_helicase_ATP-dep_HrpB_C"/>
</dbReference>
<dbReference type="Proteomes" id="UP000321412">
    <property type="component" value="Unassembled WGS sequence"/>
</dbReference>
<keyword evidence="2" id="KW-0378">Hydrolase</keyword>
<feature type="domain" description="Helicase C-terminal" evidence="6">
    <location>
        <begin position="190"/>
        <end position="369"/>
    </location>
</feature>
<dbReference type="InterPro" id="IPR007502">
    <property type="entry name" value="Helicase-assoc_dom"/>
</dbReference>
<dbReference type="InterPro" id="IPR014001">
    <property type="entry name" value="Helicase_ATP-bd"/>
</dbReference>
<dbReference type="EMBL" id="VOSM01000001">
    <property type="protein sequence ID" value="TXD38861.1"/>
    <property type="molecule type" value="Genomic_DNA"/>
</dbReference>
<dbReference type="AlphaFoldDB" id="A0A5C6XBS6"/>
<dbReference type="OrthoDB" id="9805617at2"/>
<dbReference type="PROSITE" id="PS51192">
    <property type="entry name" value="HELICASE_ATP_BIND_1"/>
    <property type="match status" value="1"/>
</dbReference>
<evidence type="ECO:0000256" key="4">
    <source>
        <dbReference type="ARBA" id="ARBA00022840"/>
    </source>
</evidence>
<dbReference type="Pfam" id="PF08482">
    <property type="entry name" value="HrpB_C"/>
    <property type="match status" value="1"/>
</dbReference>
<dbReference type="SMART" id="SM00490">
    <property type="entry name" value="HELICc"/>
    <property type="match status" value="1"/>
</dbReference>
<keyword evidence="1" id="KW-0547">Nucleotide-binding</keyword>
<gene>
    <name evidence="7" type="primary">hrpB</name>
    <name evidence="7" type="ORF">FRC98_00205</name>
</gene>
<organism evidence="7 8">
    <name type="scientific">Lujinxingia vulgaris</name>
    <dbReference type="NCBI Taxonomy" id="2600176"/>
    <lineage>
        <taxon>Bacteria</taxon>
        <taxon>Deltaproteobacteria</taxon>
        <taxon>Bradymonadales</taxon>
        <taxon>Lujinxingiaceae</taxon>
        <taxon>Lujinxingia</taxon>
    </lineage>
</organism>
<dbReference type="GO" id="GO:0016787">
    <property type="term" value="F:hydrolase activity"/>
    <property type="evidence" value="ECO:0007669"/>
    <property type="project" value="UniProtKB-KW"/>
</dbReference>
<proteinExistence type="predicted"/>
<keyword evidence="8" id="KW-1185">Reference proteome</keyword>
<dbReference type="InterPro" id="IPR049614">
    <property type="entry name" value="HrpB_DEXH"/>
</dbReference>
<dbReference type="GO" id="GO:0004386">
    <property type="term" value="F:helicase activity"/>
    <property type="evidence" value="ECO:0007669"/>
    <property type="project" value="UniProtKB-KW"/>
</dbReference>
<evidence type="ECO:0000259" key="5">
    <source>
        <dbReference type="PROSITE" id="PS51192"/>
    </source>
</evidence>
<name>A0A5C6XBS6_9DELT</name>
<dbReference type="PROSITE" id="PS51194">
    <property type="entry name" value="HELICASE_CTER"/>
    <property type="match status" value="1"/>
</dbReference>
<dbReference type="InterPro" id="IPR010225">
    <property type="entry name" value="HrpB"/>
</dbReference>
<reference evidence="7 8" key="1">
    <citation type="submission" date="2019-08" db="EMBL/GenBank/DDBJ databases">
        <title>Bradymonadales sp. TMQ4.</title>
        <authorList>
            <person name="Liang Q."/>
        </authorList>
    </citation>
    <scope>NUCLEOTIDE SEQUENCE [LARGE SCALE GENOMIC DNA]</scope>
    <source>
        <strain evidence="7 8">TMQ4</strain>
    </source>
</reference>
<dbReference type="InterPro" id="IPR027417">
    <property type="entry name" value="P-loop_NTPase"/>
</dbReference>
<evidence type="ECO:0000313" key="8">
    <source>
        <dbReference type="Proteomes" id="UP000321412"/>
    </source>
</evidence>